<dbReference type="EMBL" id="CP150637">
    <property type="protein sequence ID" value="WZW88588.1"/>
    <property type="molecule type" value="Genomic_DNA"/>
</dbReference>
<proteinExistence type="predicted"/>
<dbReference type="Gene3D" id="1.25.40.10">
    <property type="entry name" value="Tetratricopeptide repeat domain"/>
    <property type="match status" value="1"/>
</dbReference>
<sequence length="382" mass="44279">MHMIFRKVEHSLAMLLIIFKHSLRYLWVIGTLMVIQACAIYKGDNEKYLFHDYDIKRYDITQSFVCQVVTQKKVSWQARQAFQKAEKSFSQNIPLEEKVALYEKALESGETKALSRMLVLYEVYAASNKEAAEGSEYEDYMAEIINIHHKMLIEYNLPEGFSAYAKLKKDGKLLYKDDIKALNYTYHAAMLGDLDGLLMLGDHYMYVEGDYFKGKEVYECAAKQNNIRADLALAKAYEIFEENYPKSLQNHIKAAEKGAPQSLLYLRATFRDGLNGYDKDPDLAMCFHWFNEAFLLQSNQSLAGIRWSCPLPEHPELGKGDLPYDDERKLSIQKVEQEFNPTPVQRNQHMITPLTEMVKKEEQKQMSNNKLLRSLQVVKSKL</sequence>
<evidence type="ECO:0000313" key="1">
    <source>
        <dbReference type="EMBL" id="WZW88588.1"/>
    </source>
</evidence>
<dbReference type="RefSeq" id="WP_026878740.1">
    <property type="nucleotide sequence ID" value="NZ_AZOD01000012.1"/>
</dbReference>
<keyword evidence="2" id="KW-1185">Reference proteome</keyword>
<gene>
    <name evidence="1" type="ORF">WMO13_04165</name>
</gene>
<dbReference type="Proteomes" id="UP001449178">
    <property type="component" value="Chromosome"/>
</dbReference>
<dbReference type="InterPro" id="IPR011990">
    <property type="entry name" value="TPR-like_helical_dom_sf"/>
</dbReference>
<name>A0ABZ3C1C2_9GAMM</name>
<reference evidence="1 2" key="1">
    <citation type="submission" date="2024-03" db="EMBL/GenBank/DDBJ databases">
        <title>Complete Genome Sequence and Annotation of Ignatzschineria larvae DSM 13226.</title>
        <authorList>
            <person name="Cantrell E."/>
            <person name="Burcham Z.M."/>
        </authorList>
    </citation>
    <scope>NUCLEOTIDE SEQUENCE [LARGE SCALE GENOMIC DNA]</scope>
    <source>
        <strain evidence="1 2">DSM 13226</strain>
    </source>
</reference>
<dbReference type="SUPFAM" id="SSF81901">
    <property type="entry name" value="HCP-like"/>
    <property type="match status" value="1"/>
</dbReference>
<protein>
    <submittedName>
        <fullName evidence="1">Sel1 repeat family protein</fullName>
    </submittedName>
</protein>
<evidence type="ECO:0000313" key="2">
    <source>
        <dbReference type="Proteomes" id="UP001449178"/>
    </source>
</evidence>
<organism evidence="1 2">
    <name type="scientific">Ignatzschineria larvae DSM 13226</name>
    <dbReference type="NCBI Taxonomy" id="1111732"/>
    <lineage>
        <taxon>Bacteria</taxon>
        <taxon>Pseudomonadati</taxon>
        <taxon>Pseudomonadota</taxon>
        <taxon>Gammaproteobacteria</taxon>
        <taxon>Cardiobacteriales</taxon>
        <taxon>Ignatzschineriaceae</taxon>
        <taxon>Ignatzschineria</taxon>
    </lineage>
</organism>
<accession>A0ABZ3C1C2</accession>